<evidence type="ECO:0000256" key="9">
    <source>
        <dbReference type="RuleBase" id="RU003357"/>
    </source>
</evidence>
<reference evidence="12 13" key="1">
    <citation type="submission" date="2019-06" db="EMBL/GenBank/DDBJ databases">
        <title>Spirosoma utsteinense sp. nov. isolated from Antarctic ice-free soils.</title>
        <authorList>
            <person name="Tahon G."/>
        </authorList>
    </citation>
    <scope>NUCLEOTIDE SEQUENCE [LARGE SCALE GENOMIC DNA]</scope>
    <source>
        <strain evidence="12 13">LMG 31447</strain>
    </source>
</reference>
<dbReference type="SUPFAM" id="SSF49464">
    <property type="entry name" value="Carboxypeptidase regulatory domain-like"/>
    <property type="match status" value="1"/>
</dbReference>
<evidence type="ECO:0000313" key="12">
    <source>
        <dbReference type="EMBL" id="MBC3790726.1"/>
    </source>
</evidence>
<dbReference type="InterPro" id="IPR037066">
    <property type="entry name" value="Plug_dom_sf"/>
</dbReference>
<sequence length="1012" mass="110230">MMKLFSKRFRRDGVTGSLWRLVAFTLLLVAGQLSAQAQGQALTGLVKETDGTPLPGVTVQLKGTTRGTQTNIDGTFQLTDVPANATLVFSFIGKTPQEVQVGNRTAVDVTLADDSKSLNEVVVVGYGTQRRKDVTGAISSISAEDFQKGNIVNPEQLLAGKLAGVSITPPSGQPGGGSTIRIRGGSSLNASNDPLVVIDGLPVDNSSVNGASNPLSLINPQDIETFTVLKDASAAAIYGARAANGVILITTKKGLQNDQLRVSVSALGSVSDVIKQVPVLSADQFRAAITQTGNAAQQALLGTTNTNWQDQIYRTALSGDFNASVTGSIKNAPFRVSFGYLNQNGILKTSNFERYSGSFGISPRFFDNHLRVDLNLKGSIINNVFANQDAIGASVSFDPTQPVYSGNSNYGGFYEWLDPATGNPNTQATRNPLGLLMQRQDLTTVKRSIGNAQFDYKFHFLPELRANLNLGYDVSTSAGTIFVPATAASQFFRGGQSSQSSQTRDNKTFEFYLNYAKDLRSINSRVDVTAGYSYQDFIRDAPSYAELTADGTEFTPAGVPFKTQYTLLAFFGRANYTFNDRYTLTATLRRDATSRFGPDTRWGTFPSAGLSWNVKEESFLRGVKALSSLKLRVGYGVTGQQDLPSGLSDYPYLPRYTLSDLTAQYQFGNTYYRTLRAEGYDANLKWEETQAINAAVDYAFFDGRISGSIDVYQKKTKDLLATIPVPAGSNLTNRVLTNVGNLENKGVEFSINTNPIRRERSNLDVGFNITYNQNKITNLSKVPSPNDPGVLVGDISGGTGNTVQIQTVGFPTNSFFVLRQVYDQNGKPLEGVYEDRNRVGETVGDGLITIDDRYRYQSANPKIFLGFTTQYTYSKFNAGFVLRGNVGNYVYNNTRSNTGAYRNFTNALGFNNNGSPNVLETGFLNSQYFSDYYVENGSFVRMDNLNIGYNFGKVTGRQSTSARGMNLRASVTAQNVFLITKYTGLDPEVSGGIDRNLYPRPRIISAGVNLDF</sequence>
<dbReference type="InterPro" id="IPR036942">
    <property type="entry name" value="Beta-barrel_TonB_sf"/>
</dbReference>
<keyword evidence="3 8" id="KW-1134">Transmembrane beta strand</keyword>
<evidence type="ECO:0000256" key="8">
    <source>
        <dbReference type="PROSITE-ProRule" id="PRU01360"/>
    </source>
</evidence>
<comment type="caution">
    <text evidence="12">The sequence shown here is derived from an EMBL/GenBank/DDBJ whole genome shotgun (WGS) entry which is preliminary data.</text>
</comment>
<proteinExistence type="inferred from homology"/>
<dbReference type="Proteomes" id="UP000700732">
    <property type="component" value="Unassembled WGS sequence"/>
</dbReference>
<dbReference type="Gene3D" id="2.40.170.20">
    <property type="entry name" value="TonB-dependent receptor, beta-barrel domain"/>
    <property type="match status" value="1"/>
</dbReference>
<keyword evidence="5 9" id="KW-0798">TonB box</keyword>
<dbReference type="InterPro" id="IPR023997">
    <property type="entry name" value="TonB-dep_OMP_SusC/RagA_CS"/>
</dbReference>
<dbReference type="Gene3D" id="2.170.130.10">
    <property type="entry name" value="TonB-dependent receptor, plug domain"/>
    <property type="match status" value="1"/>
</dbReference>
<evidence type="ECO:0000256" key="5">
    <source>
        <dbReference type="ARBA" id="ARBA00023077"/>
    </source>
</evidence>
<dbReference type="Pfam" id="PF07715">
    <property type="entry name" value="Plug"/>
    <property type="match status" value="1"/>
</dbReference>
<dbReference type="EMBL" id="VFIA01000005">
    <property type="protein sequence ID" value="MBC3790726.1"/>
    <property type="molecule type" value="Genomic_DNA"/>
</dbReference>
<keyword evidence="12" id="KW-0675">Receptor</keyword>
<dbReference type="RefSeq" id="WP_235985392.1">
    <property type="nucleotide sequence ID" value="NZ_VFIA01000005.1"/>
</dbReference>
<evidence type="ECO:0000256" key="4">
    <source>
        <dbReference type="ARBA" id="ARBA00022692"/>
    </source>
</evidence>
<comment type="subcellular location">
    <subcellularLocation>
        <location evidence="1 8">Cell outer membrane</location>
        <topology evidence="1 8">Multi-pass membrane protein</topology>
    </subcellularLocation>
</comment>
<accession>A0ABR6W295</accession>
<dbReference type="InterPro" id="IPR000531">
    <property type="entry name" value="Beta-barrel_TonB"/>
</dbReference>
<evidence type="ECO:0000259" key="11">
    <source>
        <dbReference type="Pfam" id="PF07715"/>
    </source>
</evidence>
<keyword evidence="2 8" id="KW-0813">Transport</keyword>
<dbReference type="InterPro" id="IPR008969">
    <property type="entry name" value="CarboxyPept-like_regulatory"/>
</dbReference>
<dbReference type="InterPro" id="IPR023996">
    <property type="entry name" value="TonB-dep_OMP_SusC/RagA"/>
</dbReference>
<evidence type="ECO:0000256" key="2">
    <source>
        <dbReference type="ARBA" id="ARBA00022448"/>
    </source>
</evidence>
<name>A0ABR6W295_9BACT</name>
<dbReference type="InterPro" id="IPR039426">
    <property type="entry name" value="TonB-dep_rcpt-like"/>
</dbReference>
<dbReference type="SUPFAM" id="SSF56935">
    <property type="entry name" value="Porins"/>
    <property type="match status" value="1"/>
</dbReference>
<feature type="domain" description="TonB-dependent receptor plug" evidence="11">
    <location>
        <begin position="131"/>
        <end position="246"/>
    </location>
</feature>
<dbReference type="Pfam" id="PF00593">
    <property type="entry name" value="TonB_dep_Rec_b-barrel"/>
    <property type="match status" value="1"/>
</dbReference>
<evidence type="ECO:0000256" key="6">
    <source>
        <dbReference type="ARBA" id="ARBA00023136"/>
    </source>
</evidence>
<dbReference type="PROSITE" id="PS52016">
    <property type="entry name" value="TONB_DEPENDENT_REC_3"/>
    <property type="match status" value="1"/>
</dbReference>
<dbReference type="NCBIfam" id="TIGR04057">
    <property type="entry name" value="SusC_RagA_signa"/>
    <property type="match status" value="1"/>
</dbReference>
<dbReference type="NCBIfam" id="TIGR04056">
    <property type="entry name" value="OMP_RagA_SusC"/>
    <property type="match status" value="1"/>
</dbReference>
<comment type="similarity">
    <text evidence="8 9">Belongs to the TonB-dependent receptor family.</text>
</comment>
<evidence type="ECO:0000256" key="7">
    <source>
        <dbReference type="ARBA" id="ARBA00023237"/>
    </source>
</evidence>
<dbReference type="Gene3D" id="2.60.40.1120">
    <property type="entry name" value="Carboxypeptidase-like, regulatory domain"/>
    <property type="match status" value="1"/>
</dbReference>
<feature type="domain" description="TonB-dependent receptor-like beta-barrel" evidence="10">
    <location>
        <begin position="405"/>
        <end position="790"/>
    </location>
</feature>
<dbReference type="InterPro" id="IPR012910">
    <property type="entry name" value="Plug_dom"/>
</dbReference>
<keyword evidence="4 8" id="KW-0812">Transmembrane</keyword>
<evidence type="ECO:0000256" key="3">
    <source>
        <dbReference type="ARBA" id="ARBA00022452"/>
    </source>
</evidence>
<keyword evidence="13" id="KW-1185">Reference proteome</keyword>
<evidence type="ECO:0000259" key="10">
    <source>
        <dbReference type="Pfam" id="PF00593"/>
    </source>
</evidence>
<evidence type="ECO:0000256" key="1">
    <source>
        <dbReference type="ARBA" id="ARBA00004571"/>
    </source>
</evidence>
<protein>
    <submittedName>
        <fullName evidence="12">Iron complex outermembrane receptor protein</fullName>
    </submittedName>
</protein>
<dbReference type="Pfam" id="PF13715">
    <property type="entry name" value="CarbopepD_reg_2"/>
    <property type="match status" value="1"/>
</dbReference>
<keyword evidence="6 8" id="KW-0472">Membrane</keyword>
<keyword evidence="7 8" id="KW-0998">Cell outer membrane</keyword>
<organism evidence="12 13">
    <name type="scientific">Spirosoma utsteinense</name>
    <dbReference type="NCBI Taxonomy" id="2585773"/>
    <lineage>
        <taxon>Bacteria</taxon>
        <taxon>Pseudomonadati</taxon>
        <taxon>Bacteroidota</taxon>
        <taxon>Cytophagia</taxon>
        <taxon>Cytophagales</taxon>
        <taxon>Cytophagaceae</taxon>
        <taxon>Spirosoma</taxon>
    </lineage>
</organism>
<gene>
    <name evidence="12" type="ORF">FH603_1217</name>
</gene>
<evidence type="ECO:0000313" key="13">
    <source>
        <dbReference type="Proteomes" id="UP000700732"/>
    </source>
</evidence>